<organism evidence="1 2">
    <name type="scientific">Frischella perrara</name>
    <dbReference type="NCBI Taxonomy" id="1267021"/>
    <lineage>
        <taxon>Bacteria</taxon>
        <taxon>Pseudomonadati</taxon>
        <taxon>Pseudomonadota</taxon>
        <taxon>Gammaproteobacteria</taxon>
        <taxon>Orbales</taxon>
        <taxon>Orbaceae</taxon>
        <taxon>Frischella</taxon>
    </lineage>
</organism>
<sequence length="246" mass="29083">MKYINLFKINILLFSILFVIQSIAYANVKNEAIKMNKERILKEIDANYSEWDINHYIELDNDLEFISVFEEESKQANYTVNQQQIISILEKTLKKINVDLKLKFLRSFQFNIFGKNFYSIPVPPTPTTEEYKIILTDDENKILGEAKIAITISQLKDIKQAYSQIQQRLIFYFDFKHSSSSPHYEKIDNLGTYAAKPNYIINSGEFMWIYKNMMVQVYDNTMPDLSLKIANMFQEEVEHELKKLHE</sequence>
<evidence type="ECO:0000313" key="2">
    <source>
        <dbReference type="Proteomes" id="UP000247838"/>
    </source>
</evidence>
<accession>A0A318MQP9</accession>
<dbReference type="EMBL" id="QGLM01000026">
    <property type="protein sequence ID" value="PXY94020.1"/>
    <property type="molecule type" value="Genomic_DNA"/>
</dbReference>
<protein>
    <submittedName>
        <fullName evidence="1">Uncharacterized protein</fullName>
    </submittedName>
</protein>
<comment type="caution">
    <text evidence="1">The sequence shown here is derived from an EMBL/GenBank/DDBJ whole genome shotgun (WGS) entry which is preliminary data.</text>
</comment>
<reference evidence="1 2" key="1">
    <citation type="submission" date="2018-05" db="EMBL/GenBank/DDBJ databases">
        <title>Reference genomes for bee gut microbiota database.</title>
        <authorList>
            <person name="Ellegaard K.M."/>
        </authorList>
    </citation>
    <scope>NUCLEOTIDE SEQUENCE [LARGE SCALE GENOMIC DNA]</scope>
    <source>
        <strain evidence="1 2">ESL0167</strain>
    </source>
</reference>
<dbReference type="RefSeq" id="WP_146208301.1">
    <property type="nucleotide sequence ID" value="NZ_QGLM01000026.1"/>
</dbReference>
<evidence type="ECO:0000313" key="1">
    <source>
        <dbReference type="EMBL" id="PXY94020.1"/>
    </source>
</evidence>
<proteinExistence type="predicted"/>
<name>A0A318MQP9_FRIPE</name>
<gene>
    <name evidence="1" type="ORF">DKK76_11425</name>
</gene>
<dbReference type="AlphaFoldDB" id="A0A318MQP9"/>
<dbReference type="Proteomes" id="UP000247838">
    <property type="component" value="Unassembled WGS sequence"/>
</dbReference>